<keyword evidence="1" id="KW-0808">Transferase</keyword>
<dbReference type="EMBL" id="PZFR01000307">
    <property type="protein sequence ID" value="PTI61954.1"/>
    <property type="molecule type" value="Genomic_DNA"/>
</dbReference>
<sequence length="47" mass="5408">RRSTILNLKRIGDPVHIETDMLFKYVEKIVSNNDVGLTSDKLRAFGF</sequence>
<feature type="non-terminal residue" evidence="1">
    <location>
        <position position="1"/>
    </location>
</feature>
<evidence type="ECO:0000313" key="2">
    <source>
        <dbReference type="Proteomes" id="UP000240859"/>
    </source>
</evidence>
<reference evidence="1 2" key="1">
    <citation type="journal article" date="2016" name="Front. Microbiol.">
        <title>Comprehensive Phylogenetic Analysis of Bovine Non-aureus Staphylococci Species Based on Whole-Genome Sequencing.</title>
        <authorList>
            <person name="Naushad S."/>
            <person name="Barkema H.W."/>
            <person name="Luby C."/>
            <person name="Condas L.A."/>
            <person name="Nobrega D.B."/>
            <person name="Carson D.A."/>
            <person name="De Buck J."/>
        </authorList>
    </citation>
    <scope>NUCLEOTIDE SEQUENCE [LARGE SCALE GENOMIC DNA]</scope>
    <source>
        <strain evidence="1 2">SNUC 1084</strain>
    </source>
</reference>
<name>A0ABX5IJH0_9STAP</name>
<keyword evidence="2" id="KW-1185">Reference proteome</keyword>
<organism evidence="1 2">
    <name type="scientific">Staphylococcus succinus</name>
    <dbReference type="NCBI Taxonomy" id="61015"/>
    <lineage>
        <taxon>Bacteria</taxon>
        <taxon>Bacillati</taxon>
        <taxon>Bacillota</taxon>
        <taxon>Bacilli</taxon>
        <taxon>Bacillales</taxon>
        <taxon>Staphylococcaceae</taxon>
        <taxon>Staphylococcus</taxon>
    </lineage>
</organism>
<comment type="caution">
    <text evidence="1">The sequence shown here is derived from an EMBL/GenBank/DDBJ whole genome shotgun (WGS) entry which is preliminary data.</text>
</comment>
<gene>
    <name evidence="1" type="ORF">BU057_14430</name>
</gene>
<dbReference type="InterPro" id="IPR023366">
    <property type="entry name" value="ATP_synth_asu-like_sf"/>
</dbReference>
<dbReference type="GO" id="GO:0004746">
    <property type="term" value="F:riboflavin synthase activity"/>
    <property type="evidence" value="ECO:0007669"/>
    <property type="project" value="UniProtKB-EC"/>
</dbReference>
<accession>A0ABX5IJH0</accession>
<dbReference type="Gene3D" id="2.40.30.20">
    <property type="match status" value="1"/>
</dbReference>
<protein>
    <submittedName>
        <fullName evidence="1">Riboflavin synthase</fullName>
        <ecNumber evidence="1">2.5.1.9</ecNumber>
    </submittedName>
</protein>
<dbReference type="Proteomes" id="UP000240859">
    <property type="component" value="Unassembled WGS sequence"/>
</dbReference>
<dbReference type="EC" id="2.5.1.9" evidence="1"/>
<evidence type="ECO:0000313" key="1">
    <source>
        <dbReference type="EMBL" id="PTI61954.1"/>
    </source>
</evidence>
<proteinExistence type="predicted"/>